<protein>
    <submittedName>
        <fullName evidence="3">Uncharacterized protein</fullName>
    </submittedName>
</protein>
<dbReference type="Proteomes" id="UP001592528">
    <property type="component" value="Unassembled WGS sequence"/>
</dbReference>
<feature type="transmembrane region" description="Helical" evidence="2">
    <location>
        <begin position="12"/>
        <end position="34"/>
    </location>
</feature>
<organism evidence="3 4">
    <name type="scientific">Streptacidiphilus cavernicola</name>
    <dbReference type="NCBI Taxonomy" id="3342716"/>
    <lineage>
        <taxon>Bacteria</taxon>
        <taxon>Bacillati</taxon>
        <taxon>Actinomycetota</taxon>
        <taxon>Actinomycetes</taxon>
        <taxon>Kitasatosporales</taxon>
        <taxon>Streptomycetaceae</taxon>
        <taxon>Streptacidiphilus</taxon>
    </lineage>
</organism>
<feature type="compositionally biased region" description="Polar residues" evidence="1">
    <location>
        <begin position="45"/>
        <end position="61"/>
    </location>
</feature>
<sequence length="224" mass="24194">MARLTPVRPAVRVAVIGAAATVVAALIAAIALFATSGGSKEQDHSFNCGNGSTCSQTNGEQPPSPQPQPAITLRATTTTSDGIPPESEAPVDADPHRDPPVGWHDFSCFNNTPGRVKPHRLQATSVFADVQGKRVKVGIFVVFQNLAPGCGMVWAEFWTDNSGMPFRKYLKQLTISIDCDNDGTPHSALWDPDLDHSKPQSDIWTPSYQYKIGNYYEAVVQLST</sequence>
<evidence type="ECO:0000256" key="2">
    <source>
        <dbReference type="SAM" id="Phobius"/>
    </source>
</evidence>
<dbReference type="RefSeq" id="WP_157623725.1">
    <property type="nucleotide sequence ID" value="NZ_JBHEZZ010000002.1"/>
</dbReference>
<evidence type="ECO:0000313" key="4">
    <source>
        <dbReference type="Proteomes" id="UP001592528"/>
    </source>
</evidence>
<gene>
    <name evidence="3" type="ORF">ACEZDJ_05930</name>
</gene>
<keyword evidence="2" id="KW-1133">Transmembrane helix</keyword>
<proteinExistence type="predicted"/>
<name>A0ABV6UH88_9ACTN</name>
<accession>A0ABV6UH88</accession>
<keyword evidence="2" id="KW-0472">Membrane</keyword>
<evidence type="ECO:0000313" key="3">
    <source>
        <dbReference type="EMBL" id="MFC1400818.1"/>
    </source>
</evidence>
<keyword evidence="2" id="KW-0812">Transmembrane</keyword>
<evidence type="ECO:0000256" key="1">
    <source>
        <dbReference type="SAM" id="MobiDB-lite"/>
    </source>
</evidence>
<reference evidence="3 4" key="1">
    <citation type="submission" date="2024-09" db="EMBL/GenBank/DDBJ databases">
        <authorList>
            <person name="Lee S.D."/>
        </authorList>
    </citation>
    <scope>NUCLEOTIDE SEQUENCE [LARGE SCALE GENOMIC DNA]</scope>
    <source>
        <strain evidence="3 4">N1-5</strain>
    </source>
</reference>
<feature type="region of interest" description="Disordered" evidence="1">
    <location>
        <begin position="41"/>
        <end position="97"/>
    </location>
</feature>
<dbReference type="EMBL" id="JBHEZZ010000002">
    <property type="protein sequence ID" value="MFC1400818.1"/>
    <property type="molecule type" value="Genomic_DNA"/>
</dbReference>
<comment type="caution">
    <text evidence="3">The sequence shown here is derived from an EMBL/GenBank/DDBJ whole genome shotgun (WGS) entry which is preliminary data.</text>
</comment>
<keyword evidence="4" id="KW-1185">Reference proteome</keyword>